<accession>G2QQY9</accession>
<dbReference type="KEGG" id="ttt:THITE_2106603"/>
<feature type="region of interest" description="Disordered" evidence="3">
    <location>
        <begin position="528"/>
        <end position="552"/>
    </location>
</feature>
<proteinExistence type="predicted"/>
<dbReference type="InterPro" id="IPR007219">
    <property type="entry name" value="XnlR_reg_dom"/>
</dbReference>
<evidence type="ECO:0000313" key="5">
    <source>
        <dbReference type="EMBL" id="AEO62441.1"/>
    </source>
</evidence>
<feature type="region of interest" description="Disordered" evidence="3">
    <location>
        <begin position="209"/>
        <end position="239"/>
    </location>
</feature>
<dbReference type="Proteomes" id="UP000008181">
    <property type="component" value="Chromosome 1"/>
</dbReference>
<evidence type="ECO:0000259" key="4">
    <source>
        <dbReference type="Pfam" id="PF04082"/>
    </source>
</evidence>
<comment type="subcellular location">
    <subcellularLocation>
        <location evidence="1">Nucleus</location>
    </subcellularLocation>
</comment>
<dbReference type="RefSeq" id="XP_003648777.1">
    <property type="nucleotide sequence ID" value="XM_003648729.1"/>
</dbReference>
<name>G2QQY9_THETT</name>
<dbReference type="CDD" id="cd12148">
    <property type="entry name" value="fungal_TF_MHR"/>
    <property type="match status" value="1"/>
</dbReference>
<keyword evidence="6" id="KW-1185">Reference proteome</keyword>
<feature type="compositionally biased region" description="Low complexity" evidence="3">
    <location>
        <begin position="219"/>
        <end position="230"/>
    </location>
</feature>
<evidence type="ECO:0000256" key="3">
    <source>
        <dbReference type="SAM" id="MobiDB-lite"/>
    </source>
</evidence>
<reference evidence="5 6" key="1">
    <citation type="journal article" date="2011" name="Nat. Biotechnol.">
        <title>Comparative genomic analysis of the thermophilic biomass-degrading fungi Myceliophthora thermophila and Thielavia terrestris.</title>
        <authorList>
            <person name="Berka R.M."/>
            <person name="Grigoriev I.V."/>
            <person name="Otillar R."/>
            <person name="Salamov A."/>
            <person name="Grimwood J."/>
            <person name="Reid I."/>
            <person name="Ishmael N."/>
            <person name="John T."/>
            <person name="Darmond C."/>
            <person name="Moisan M.-C."/>
            <person name="Henrissat B."/>
            <person name="Coutinho P.M."/>
            <person name="Lombard V."/>
            <person name="Natvig D.O."/>
            <person name="Lindquist E."/>
            <person name="Schmutz J."/>
            <person name="Lucas S."/>
            <person name="Harris P."/>
            <person name="Powlowski J."/>
            <person name="Bellemare A."/>
            <person name="Taylor D."/>
            <person name="Butler G."/>
            <person name="de Vries R.P."/>
            <person name="Allijn I.E."/>
            <person name="van den Brink J."/>
            <person name="Ushinsky S."/>
            <person name="Storms R."/>
            <person name="Powell A.J."/>
            <person name="Paulsen I.T."/>
            <person name="Elbourne L.D.H."/>
            <person name="Baker S.E."/>
            <person name="Magnuson J."/>
            <person name="LaBoissiere S."/>
            <person name="Clutterbuck A.J."/>
            <person name="Martinez D."/>
            <person name="Wogulis M."/>
            <person name="de Leon A.L."/>
            <person name="Rey M.W."/>
            <person name="Tsang A."/>
        </authorList>
    </citation>
    <scope>NUCLEOTIDE SEQUENCE [LARGE SCALE GENOMIC DNA]</scope>
    <source>
        <strain evidence="6">ATCC 38088 / NRRL 8126</strain>
    </source>
</reference>
<gene>
    <name evidence="5" type="ORF">THITE_2106603</name>
</gene>
<dbReference type="OrthoDB" id="5344325at2759"/>
<keyword evidence="2" id="KW-0539">Nucleus</keyword>
<dbReference type="EMBL" id="CP003009">
    <property type="protein sequence ID" value="AEO62441.1"/>
    <property type="molecule type" value="Genomic_DNA"/>
</dbReference>
<dbReference type="GO" id="GO:0005634">
    <property type="term" value="C:nucleus"/>
    <property type="evidence" value="ECO:0007669"/>
    <property type="project" value="UniProtKB-SubCell"/>
</dbReference>
<sequence length="593" mass="64990">MPQREVLDFLVQYHIRELNWIKLVIHETTFLYRYQQWWANHDAHSVADVEFAVLILRICTYALQFLPSQTPNHAGDTIHGMSRGDILRACTDVADSLARACVLLDAKGLLVRVQHLLYAALRASCEGRTDQFWDGVVSACRAALRAGIHMDGGAPATACYGGGEMERELNRRTFCGLYVLDSHLARQLDRTPILPDDLITTNLPQMRFIPDLARPPPETSTSASTSTSTLPPTPAPDPITERVLQAQLGLFWRRHPPNPKPSPSNDGTAKTACPYDPAAAERRHEAFVTTYLAALPACFALAAPDPDPSMAPPRLALQRRLLQIAIYDSVCWNHRGLLVLLQQQKQQQQQQGVVGGEEGEKGERQRHHRLRLPAYKRVLLRVQKRRMARAAMRELVAVRELHALFGGGGVQTRFAAIIFNSFEAATVLLLLLCLCGGEPDGLFDVGEGKGEGEGQGEGEGGEDAEVDAGDEILGLRWDADGGRLTREGMLRAAEEALERLRALAGVSEMAAAGVEVVASLLERAKKGAEADQTSRELPGGASATPVWTIPPPEDSDLDELPDWMSRSAFGSVMPGDPNSFFGLQLHNSGFLLF</sequence>
<feature type="domain" description="Xylanolytic transcriptional activator regulatory" evidence="4">
    <location>
        <begin position="24"/>
        <end position="204"/>
    </location>
</feature>
<feature type="region of interest" description="Disordered" evidence="3">
    <location>
        <begin position="252"/>
        <end position="273"/>
    </location>
</feature>
<dbReference type="HOGENOM" id="CLU_022665_1_0_1"/>
<dbReference type="GO" id="GO:0006351">
    <property type="term" value="P:DNA-templated transcription"/>
    <property type="evidence" value="ECO:0007669"/>
    <property type="project" value="InterPro"/>
</dbReference>
<dbReference type="PANTHER" id="PTHR31001:SF87">
    <property type="entry name" value="COL-21"/>
    <property type="match status" value="1"/>
</dbReference>
<evidence type="ECO:0000313" key="6">
    <source>
        <dbReference type="Proteomes" id="UP000008181"/>
    </source>
</evidence>
<dbReference type="InterPro" id="IPR050613">
    <property type="entry name" value="Sec_Metabolite_Reg"/>
</dbReference>
<dbReference type="GeneID" id="11517354"/>
<dbReference type="PANTHER" id="PTHR31001">
    <property type="entry name" value="UNCHARACTERIZED TRANSCRIPTIONAL REGULATORY PROTEIN"/>
    <property type="match status" value="1"/>
</dbReference>
<evidence type="ECO:0000256" key="2">
    <source>
        <dbReference type="ARBA" id="ARBA00023242"/>
    </source>
</evidence>
<feature type="region of interest" description="Disordered" evidence="3">
    <location>
        <begin position="445"/>
        <end position="465"/>
    </location>
</feature>
<protein>
    <recommendedName>
        <fullName evidence="4">Xylanolytic transcriptional activator regulatory domain-containing protein</fullName>
    </recommendedName>
</protein>
<dbReference type="AlphaFoldDB" id="G2QQY9"/>
<feature type="compositionally biased region" description="Acidic residues" evidence="3">
    <location>
        <begin position="454"/>
        <end position="465"/>
    </location>
</feature>
<dbReference type="GO" id="GO:0008270">
    <property type="term" value="F:zinc ion binding"/>
    <property type="evidence" value="ECO:0007669"/>
    <property type="project" value="InterPro"/>
</dbReference>
<organism evidence="5 6">
    <name type="scientific">Thermothielavioides terrestris (strain ATCC 38088 / NRRL 8126)</name>
    <name type="common">Thielavia terrestris</name>
    <dbReference type="NCBI Taxonomy" id="578455"/>
    <lineage>
        <taxon>Eukaryota</taxon>
        <taxon>Fungi</taxon>
        <taxon>Dikarya</taxon>
        <taxon>Ascomycota</taxon>
        <taxon>Pezizomycotina</taxon>
        <taxon>Sordariomycetes</taxon>
        <taxon>Sordariomycetidae</taxon>
        <taxon>Sordariales</taxon>
        <taxon>Chaetomiaceae</taxon>
        <taxon>Thermothielavioides</taxon>
        <taxon>Thermothielavioides terrestris</taxon>
    </lineage>
</organism>
<evidence type="ECO:0000256" key="1">
    <source>
        <dbReference type="ARBA" id="ARBA00004123"/>
    </source>
</evidence>
<dbReference type="eggNOG" id="ENOG502SIZG">
    <property type="taxonomic scope" value="Eukaryota"/>
</dbReference>
<dbReference type="Pfam" id="PF04082">
    <property type="entry name" value="Fungal_trans"/>
    <property type="match status" value="1"/>
</dbReference>
<dbReference type="GO" id="GO:0003677">
    <property type="term" value="F:DNA binding"/>
    <property type="evidence" value="ECO:0007669"/>
    <property type="project" value="InterPro"/>
</dbReference>